<dbReference type="Proteomes" id="UP000438448">
    <property type="component" value="Unassembled WGS sequence"/>
</dbReference>
<feature type="transmembrane region" description="Helical" evidence="1">
    <location>
        <begin position="7"/>
        <end position="26"/>
    </location>
</feature>
<accession>A0A7K0DD81</accession>
<sequence length="78" mass="8298">MLFDIRTIVGGLLGIYGVILIVVGAVDHSAADLQRSGGWNTNLWTGIVMAVLAAGFLIWVRLRPTQVPQHTESGGPAE</sequence>
<keyword evidence="1" id="KW-1133">Transmembrane helix</keyword>
<keyword evidence="3" id="KW-1185">Reference proteome</keyword>
<evidence type="ECO:0000313" key="3">
    <source>
        <dbReference type="Proteomes" id="UP000438448"/>
    </source>
</evidence>
<protein>
    <submittedName>
        <fullName evidence="2">Uncharacterized protein</fullName>
    </submittedName>
</protein>
<dbReference type="AlphaFoldDB" id="A0A7K0DD81"/>
<keyword evidence="1" id="KW-0812">Transmembrane</keyword>
<name>A0A7K0DD81_9NOCA</name>
<dbReference type="OrthoDB" id="5196985at2"/>
<evidence type="ECO:0000313" key="2">
    <source>
        <dbReference type="EMBL" id="MQY22844.1"/>
    </source>
</evidence>
<organism evidence="2 3">
    <name type="scientific">Nocardia macrotermitis</name>
    <dbReference type="NCBI Taxonomy" id="2585198"/>
    <lineage>
        <taxon>Bacteria</taxon>
        <taxon>Bacillati</taxon>
        <taxon>Actinomycetota</taxon>
        <taxon>Actinomycetes</taxon>
        <taxon>Mycobacteriales</taxon>
        <taxon>Nocardiaceae</taxon>
        <taxon>Nocardia</taxon>
    </lineage>
</organism>
<dbReference type="EMBL" id="WEGK01000015">
    <property type="protein sequence ID" value="MQY22844.1"/>
    <property type="molecule type" value="Genomic_DNA"/>
</dbReference>
<evidence type="ECO:0000256" key="1">
    <source>
        <dbReference type="SAM" id="Phobius"/>
    </source>
</evidence>
<feature type="transmembrane region" description="Helical" evidence="1">
    <location>
        <begin position="41"/>
        <end position="60"/>
    </location>
</feature>
<keyword evidence="1" id="KW-0472">Membrane</keyword>
<dbReference type="RefSeq" id="WP_153414651.1">
    <property type="nucleotide sequence ID" value="NZ_WEGK01000015.1"/>
</dbReference>
<proteinExistence type="predicted"/>
<reference evidence="2 3" key="1">
    <citation type="submission" date="2019-10" db="EMBL/GenBank/DDBJ databases">
        <title>Nocardia macrotermitis sp. nov. and Nocardia aurantia sp. nov., isolated from the gut of fungus growing-termite Macrotermes natalensis.</title>
        <authorList>
            <person name="Benndorf R."/>
            <person name="Schwitalla J."/>
            <person name="Martin K."/>
            <person name="De Beer W."/>
            <person name="Kaster A.-K."/>
            <person name="Vollmers J."/>
            <person name="Poulsen M."/>
            <person name="Beemelmanns C."/>
        </authorList>
    </citation>
    <scope>NUCLEOTIDE SEQUENCE [LARGE SCALE GENOMIC DNA]</scope>
    <source>
        <strain evidence="2 3">RB20</strain>
    </source>
</reference>
<comment type="caution">
    <text evidence="2">The sequence shown here is derived from an EMBL/GenBank/DDBJ whole genome shotgun (WGS) entry which is preliminary data.</text>
</comment>
<gene>
    <name evidence="2" type="ORF">NRB20_59670</name>
</gene>